<dbReference type="InterPro" id="IPR011009">
    <property type="entry name" value="Kinase-like_dom_sf"/>
</dbReference>
<dbReference type="OrthoDB" id="10003767at2759"/>
<organism evidence="2 3">
    <name type="scientific">Sporothrix brasiliensis 5110</name>
    <dbReference type="NCBI Taxonomy" id="1398154"/>
    <lineage>
        <taxon>Eukaryota</taxon>
        <taxon>Fungi</taxon>
        <taxon>Dikarya</taxon>
        <taxon>Ascomycota</taxon>
        <taxon>Pezizomycotina</taxon>
        <taxon>Sordariomycetes</taxon>
        <taxon>Sordariomycetidae</taxon>
        <taxon>Ophiostomatales</taxon>
        <taxon>Ophiostomataceae</taxon>
        <taxon>Sporothrix</taxon>
    </lineage>
</organism>
<dbReference type="RefSeq" id="XP_040618777.1">
    <property type="nucleotide sequence ID" value="XM_040759111.1"/>
</dbReference>
<sequence>MDYVEGKNIRQLGFAADDQHWVATPGRTGKRREALYRGLAHIYTELRKLEFPRIGALGFDPGDSSIQVRHRPINIEVLLQECEGLAPTARLPPGTTFAGASQYLDTLLWLGDNLLEKGRNAVDGRRNLLLYAFAAYRQYLTSKWMDPALETGPFVLMHGDLAIQNLLWDDDMNLVAVLDWEWSSVVPVQFLVPPLWIINHDFRFLCLTYPDHMQEMRKLNAILDKMDTQLDWSQQEKRCDALVLRGLSHAEYVYDTFWSHLSYSEAGCLRFPRGDEEYAQYEETVDGWLEEFDTDERREFVERKKKEAFEYYDEEEAYFGPPPSNADDSILTPEEEALASRYPALVEYRRAVKASMRR</sequence>
<gene>
    <name evidence="2" type="ORF">SPBR_00792</name>
</gene>
<comment type="caution">
    <text evidence="2">The sequence shown here is derived from an EMBL/GenBank/DDBJ whole genome shotgun (WGS) entry which is preliminary data.</text>
</comment>
<evidence type="ECO:0000313" key="3">
    <source>
        <dbReference type="Proteomes" id="UP000031575"/>
    </source>
</evidence>
<evidence type="ECO:0000313" key="2">
    <source>
        <dbReference type="EMBL" id="KIH90767.1"/>
    </source>
</evidence>
<reference evidence="2 3" key="1">
    <citation type="journal article" date="2014" name="BMC Genomics">
        <title>Comparative genomics of the major fungal agents of human and animal Sporotrichosis: Sporothrix schenckii and Sporothrix brasiliensis.</title>
        <authorList>
            <person name="Teixeira M.M."/>
            <person name="de Almeida L.G."/>
            <person name="Kubitschek-Barreira P."/>
            <person name="Alves F.L."/>
            <person name="Kioshima E.S."/>
            <person name="Abadio A.K."/>
            <person name="Fernandes L."/>
            <person name="Derengowski L.S."/>
            <person name="Ferreira K.S."/>
            <person name="Souza R.C."/>
            <person name="Ruiz J.C."/>
            <person name="de Andrade N.C."/>
            <person name="Paes H.C."/>
            <person name="Nicola A.M."/>
            <person name="Albuquerque P."/>
            <person name="Gerber A.L."/>
            <person name="Martins V.P."/>
            <person name="Peconick L.D."/>
            <person name="Neto A.V."/>
            <person name="Chaucanez C.B."/>
            <person name="Silva P.A."/>
            <person name="Cunha O.L."/>
            <person name="de Oliveira F.F."/>
            <person name="dos Santos T.C."/>
            <person name="Barros A.L."/>
            <person name="Soares M.A."/>
            <person name="de Oliveira L.M."/>
            <person name="Marini M.M."/>
            <person name="Villalobos-Duno H."/>
            <person name="Cunha M.M."/>
            <person name="de Hoog S."/>
            <person name="da Silveira J.F."/>
            <person name="Henrissat B."/>
            <person name="Nino-Vega G.A."/>
            <person name="Cisalpino P.S."/>
            <person name="Mora-Montes H.M."/>
            <person name="Almeida S.R."/>
            <person name="Stajich J.E."/>
            <person name="Lopes-Bezerra L.M."/>
            <person name="Vasconcelos A.T."/>
            <person name="Felipe M.S."/>
        </authorList>
    </citation>
    <scope>NUCLEOTIDE SEQUENCE [LARGE SCALE GENOMIC DNA]</scope>
    <source>
        <strain evidence="2 3">5110</strain>
    </source>
</reference>
<proteinExistence type="predicted"/>
<dbReference type="AlphaFoldDB" id="A0A0C2J0T7"/>
<feature type="domain" description="Aminoglycoside phosphotransferase" evidence="1">
    <location>
        <begin position="109"/>
        <end position="184"/>
    </location>
</feature>
<dbReference type="InterPro" id="IPR002575">
    <property type="entry name" value="Aminoglycoside_PTrfase"/>
</dbReference>
<dbReference type="HOGENOM" id="CLU_030115_0_1_1"/>
<accession>A0A0C2J0T7</accession>
<dbReference type="SUPFAM" id="SSF56112">
    <property type="entry name" value="Protein kinase-like (PK-like)"/>
    <property type="match status" value="1"/>
</dbReference>
<dbReference type="Pfam" id="PF01636">
    <property type="entry name" value="APH"/>
    <property type="match status" value="1"/>
</dbReference>
<dbReference type="Gene3D" id="3.90.1200.10">
    <property type="match status" value="1"/>
</dbReference>
<keyword evidence="3" id="KW-1185">Reference proteome</keyword>
<evidence type="ECO:0000259" key="1">
    <source>
        <dbReference type="Pfam" id="PF01636"/>
    </source>
</evidence>
<dbReference type="PANTHER" id="PTHR21310:SF37">
    <property type="entry name" value="AMINOGLYCOSIDE PHOSPHOTRANSFERASE DOMAIN-CONTAINING PROTEIN"/>
    <property type="match status" value="1"/>
</dbReference>
<dbReference type="Proteomes" id="UP000031575">
    <property type="component" value="Unassembled WGS sequence"/>
</dbReference>
<dbReference type="VEuPathDB" id="FungiDB:SPBR_00792"/>
<dbReference type="InterPro" id="IPR051678">
    <property type="entry name" value="AGP_Transferase"/>
</dbReference>
<dbReference type="EMBL" id="AWTV01000008">
    <property type="protein sequence ID" value="KIH90767.1"/>
    <property type="molecule type" value="Genomic_DNA"/>
</dbReference>
<name>A0A0C2J0T7_9PEZI</name>
<protein>
    <recommendedName>
        <fullName evidence="1">Aminoglycoside phosphotransferase domain-containing protein</fullName>
    </recommendedName>
</protein>
<dbReference type="GeneID" id="63674032"/>
<dbReference type="PANTHER" id="PTHR21310">
    <property type="entry name" value="AMINOGLYCOSIDE PHOSPHOTRANSFERASE-RELATED-RELATED"/>
    <property type="match status" value="1"/>
</dbReference>